<keyword evidence="4" id="KW-1185">Reference proteome</keyword>
<evidence type="ECO:0000313" key="4">
    <source>
        <dbReference type="Proteomes" id="UP001565236"/>
    </source>
</evidence>
<accession>A0ABV4DQY4</accession>
<evidence type="ECO:0000313" key="3">
    <source>
        <dbReference type="EMBL" id="MEY8662860.1"/>
    </source>
</evidence>
<evidence type="ECO:0008006" key="5">
    <source>
        <dbReference type="Google" id="ProtNLM"/>
    </source>
</evidence>
<keyword evidence="2" id="KW-0732">Signal</keyword>
<feature type="signal peptide" evidence="2">
    <location>
        <begin position="1"/>
        <end position="29"/>
    </location>
</feature>
<sequence>MIMKIRKIFLTSFIVFICLLTLGGCSSHSNDSASTTKEATTKKADQKIEEHYQNALSYLESGENKQAYEELGQIKQLKKAPHKVRTLYKELGYLLSAKKAVTTNDLEKAQNNLAKLEKITAPTALVTQIKAVQKEYQTVKLADHYSDEVKNYYAAGNYTAAGGSLQALDSLSSRYQAVALLQEEVAEYETKIAAAQASSQVAISSQEQTTAETEGNSKTASGQTEQSMSEASTTVETSGYTNARNSKILGAEYKKETGSELTNAPNEVVSSMSAKMSNQDVLSAFRSATTIPQEVGDQYYVQDLGAGLYQIEIRHTSSSQPQVSNLKGMYRFNVDTKVAEKLNEISGQYEKVN</sequence>
<dbReference type="PROSITE" id="PS51257">
    <property type="entry name" value="PROKAR_LIPOPROTEIN"/>
    <property type="match status" value="1"/>
</dbReference>
<dbReference type="EMBL" id="JBCLUF010000031">
    <property type="protein sequence ID" value="MEY8662860.1"/>
    <property type="molecule type" value="Genomic_DNA"/>
</dbReference>
<feature type="compositionally biased region" description="Polar residues" evidence="1">
    <location>
        <begin position="209"/>
        <end position="240"/>
    </location>
</feature>
<comment type="caution">
    <text evidence="3">The sequence shown here is derived from an EMBL/GenBank/DDBJ whole genome shotgun (WGS) entry which is preliminary data.</text>
</comment>
<proteinExistence type="predicted"/>
<name>A0ABV4DQY4_9LACO</name>
<evidence type="ECO:0000256" key="2">
    <source>
        <dbReference type="SAM" id="SignalP"/>
    </source>
</evidence>
<protein>
    <recommendedName>
        <fullName evidence="5">Lipoprotein</fullName>
    </recommendedName>
</protein>
<organism evidence="3 4">
    <name type="scientific">Ligilactobacillus faecis</name>
    <dbReference type="NCBI Taxonomy" id="762833"/>
    <lineage>
        <taxon>Bacteria</taxon>
        <taxon>Bacillati</taxon>
        <taxon>Bacillota</taxon>
        <taxon>Bacilli</taxon>
        <taxon>Lactobacillales</taxon>
        <taxon>Lactobacillaceae</taxon>
        <taxon>Ligilactobacillus</taxon>
    </lineage>
</organism>
<dbReference type="RefSeq" id="WP_369942725.1">
    <property type="nucleotide sequence ID" value="NZ_JBCLUF010000031.1"/>
</dbReference>
<reference evidence="3 4" key="1">
    <citation type="submission" date="2024-03" db="EMBL/GenBank/DDBJ databases">
        <title>Mouse gut bacterial collection (mGBC) of GemPharmatech.</title>
        <authorList>
            <person name="He Y."/>
            <person name="Dong L."/>
            <person name="Wu D."/>
            <person name="Gao X."/>
            <person name="Lin Z."/>
        </authorList>
    </citation>
    <scope>NUCLEOTIDE SEQUENCE [LARGE SCALE GENOMIC DNA]</scope>
    <source>
        <strain evidence="3 4">15-30</strain>
    </source>
</reference>
<evidence type="ECO:0000256" key="1">
    <source>
        <dbReference type="SAM" id="MobiDB-lite"/>
    </source>
</evidence>
<feature type="chain" id="PRO_5046318799" description="Lipoprotein" evidence="2">
    <location>
        <begin position="30"/>
        <end position="353"/>
    </location>
</feature>
<dbReference type="Proteomes" id="UP001565236">
    <property type="component" value="Unassembled WGS sequence"/>
</dbReference>
<gene>
    <name evidence="3" type="ORF">AALT52_08160</name>
</gene>
<feature type="region of interest" description="Disordered" evidence="1">
    <location>
        <begin position="205"/>
        <end position="240"/>
    </location>
</feature>